<dbReference type="Pfam" id="PF00583">
    <property type="entry name" value="Acetyltransf_1"/>
    <property type="match status" value="1"/>
</dbReference>
<keyword evidence="1" id="KW-0808">Transferase</keyword>
<sequence length="161" mass="18553">MSNLVIRQASEEDIDLLPELMYELDRFHHESRPEEYRTPEAMHNERVKRNIFDHYRSGKFVVFLAHVDQKLAGMVSGQIKEMNSITTWPKTVGFINELVVLPEYRGSEAATELMSTIETYFSEQGATDIGLNVSSFNDRAQGLYKKLGYDYDSHLMVKKAV</sequence>
<evidence type="ECO:0000256" key="1">
    <source>
        <dbReference type="ARBA" id="ARBA00022679"/>
    </source>
</evidence>
<feature type="domain" description="N-acetyltransferase" evidence="3">
    <location>
        <begin position="4"/>
        <end position="161"/>
    </location>
</feature>
<dbReference type="AlphaFoldDB" id="A0A081NFT1"/>
<dbReference type="PANTHER" id="PTHR43877:SF2">
    <property type="entry name" value="AMINOALKYLPHOSPHONATE N-ACETYLTRANSFERASE-RELATED"/>
    <property type="match status" value="1"/>
</dbReference>
<dbReference type="GO" id="GO:0016747">
    <property type="term" value="F:acyltransferase activity, transferring groups other than amino-acyl groups"/>
    <property type="evidence" value="ECO:0007669"/>
    <property type="project" value="InterPro"/>
</dbReference>
<dbReference type="Proteomes" id="UP000028073">
    <property type="component" value="Unassembled WGS sequence"/>
</dbReference>
<organism evidence="4 5">
    <name type="scientific">Endozoicomonas numazuensis</name>
    <dbReference type="NCBI Taxonomy" id="1137799"/>
    <lineage>
        <taxon>Bacteria</taxon>
        <taxon>Pseudomonadati</taxon>
        <taxon>Pseudomonadota</taxon>
        <taxon>Gammaproteobacteria</taxon>
        <taxon>Oceanospirillales</taxon>
        <taxon>Endozoicomonadaceae</taxon>
        <taxon>Endozoicomonas</taxon>
    </lineage>
</organism>
<comment type="caution">
    <text evidence="4">The sequence shown here is derived from an EMBL/GenBank/DDBJ whole genome shotgun (WGS) entry which is preliminary data.</text>
</comment>
<dbReference type="InterPro" id="IPR016181">
    <property type="entry name" value="Acyl_CoA_acyltransferase"/>
</dbReference>
<dbReference type="PROSITE" id="PS51186">
    <property type="entry name" value="GNAT"/>
    <property type="match status" value="1"/>
</dbReference>
<dbReference type="Gene3D" id="3.40.630.30">
    <property type="match status" value="1"/>
</dbReference>
<dbReference type="EMBL" id="JOKH01000003">
    <property type="protein sequence ID" value="KEQ17304.1"/>
    <property type="molecule type" value="Genomic_DNA"/>
</dbReference>
<dbReference type="eggNOG" id="COG0456">
    <property type="taxonomic scope" value="Bacteria"/>
</dbReference>
<evidence type="ECO:0000259" key="3">
    <source>
        <dbReference type="PROSITE" id="PS51186"/>
    </source>
</evidence>
<dbReference type="RefSeq" id="WP_034837445.1">
    <property type="nucleotide sequence ID" value="NZ_JOKH01000003.1"/>
</dbReference>
<keyword evidence="5" id="KW-1185">Reference proteome</keyword>
<proteinExistence type="predicted"/>
<protein>
    <recommendedName>
        <fullName evidence="3">N-acetyltransferase domain-containing protein</fullName>
    </recommendedName>
</protein>
<evidence type="ECO:0000256" key="2">
    <source>
        <dbReference type="ARBA" id="ARBA00023315"/>
    </source>
</evidence>
<dbReference type="STRING" id="1137799.GZ78_15945"/>
<dbReference type="PANTHER" id="PTHR43877">
    <property type="entry name" value="AMINOALKYLPHOSPHONATE N-ACETYLTRANSFERASE-RELATED-RELATED"/>
    <property type="match status" value="1"/>
</dbReference>
<evidence type="ECO:0000313" key="4">
    <source>
        <dbReference type="EMBL" id="KEQ17304.1"/>
    </source>
</evidence>
<keyword evidence="2" id="KW-0012">Acyltransferase</keyword>
<dbReference type="CDD" id="cd04301">
    <property type="entry name" value="NAT_SF"/>
    <property type="match status" value="1"/>
</dbReference>
<dbReference type="SUPFAM" id="SSF55729">
    <property type="entry name" value="Acyl-CoA N-acyltransferases (Nat)"/>
    <property type="match status" value="1"/>
</dbReference>
<gene>
    <name evidence="4" type="ORF">GZ78_15945</name>
</gene>
<evidence type="ECO:0000313" key="5">
    <source>
        <dbReference type="Proteomes" id="UP000028073"/>
    </source>
</evidence>
<dbReference type="InterPro" id="IPR050832">
    <property type="entry name" value="Bact_Acetyltransf"/>
</dbReference>
<dbReference type="OrthoDB" id="9805924at2"/>
<name>A0A081NFT1_9GAMM</name>
<dbReference type="InterPro" id="IPR000182">
    <property type="entry name" value="GNAT_dom"/>
</dbReference>
<reference evidence="4 5" key="1">
    <citation type="submission" date="2014-06" db="EMBL/GenBank/DDBJ databases">
        <title>Whole Genome Sequences of Three Symbiotic Endozoicomonas Bacteria.</title>
        <authorList>
            <person name="Neave M.J."/>
            <person name="Apprill A."/>
            <person name="Voolstra C.R."/>
        </authorList>
    </citation>
    <scope>NUCLEOTIDE SEQUENCE [LARGE SCALE GENOMIC DNA]</scope>
    <source>
        <strain evidence="4 5">DSM 25634</strain>
    </source>
</reference>
<accession>A0A081NFT1</accession>